<evidence type="ECO:0000256" key="16">
    <source>
        <dbReference type="RuleBase" id="RU003357"/>
    </source>
</evidence>
<dbReference type="GO" id="GO:0009279">
    <property type="term" value="C:cell outer membrane"/>
    <property type="evidence" value="ECO:0007669"/>
    <property type="project" value="UniProtKB-SubCell"/>
</dbReference>
<evidence type="ECO:0000256" key="14">
    <source>
        <dbReference type="PROSITE-ProRule" id="PRU01360"/>
    </source>
</evidence>
<keyword evidence="13 14" id="KW-0998">Cell outer membrane</keyword>
<evidence type="ECO:0000256" key="15">
    <source>
        <dbReference type="PROSITE-ProRule" id="PRU10144"/>
    </source>
</evidence>
<dbReference type="SUPFAM" id="SSF56935">
    <property type="entry name" value="Porins"/>
    <property type="match status" value="1"/>
</dbReference>
<evidence type="ECO:0000256" key="9">
    <source>
        <dbReference type="ARBA" id="ARBA00023065"/>
    </source>
</evidence>
<evidence type="ECO:0000256" key="11">
    <source>
        <dbReference type="ARBA" id="ARBA00023136"/>
    </source>
</evidence>
<dbReference type="PANTHER" id="PTHR32552">
    <property type="entry name" value="FERRICHROME IRON RECEPTOR-RELATED"/>
    <property type="match status" value="1"/>
</dbReference>
<evidence type="ECO:0000256" key="5">
    <source>
        <dbReference type="ARBA" id="ARBA00022496"/>
    </source>
</evidence>
<keyword evidence="4 14" id="KW-1134">Transmembrane beta strand</keyword>
<dbReference type="PANTHER" id="PTHR32552:SF68">
    <property type="entry name" value="FERRICHROME OUTER MEMBRANE TRANSPORTER_PHAGE RECEPTOR"/>
    <property type="match status" value="1"/>
</dbReference>
<dbReference type="OrthoDB" id="9760333at2"/>
<dbReference type="GO" id="GO:0015891">
    <property type="term" value="P:siderophore transport"/>
    <property type="evidence" value="ECO:0007669"/>
    <property type="project" value="InterPro"/>
</dbReference>
<organism evidence="20 21">
    <name type="scientific">Sphingomonas ginkgonis</name>
    <dbReference type="NCBI Taxonomy" id="2315330"/>
    <lineage>
        <taxon>Bacteria</taxon>
        <taxon>Pseudomonadati</taxon>
        <taxon>Pseudomonadota</taxon>
        <taxon>Alphaproteobacteria</taxon>
        <taxon>Sphingomonadales</taxon>
        <taxon>Sphingomonadaceae</taxon>
        <taxon>Sphingomonas</taxon>
    </lineage>
</organism>
<evidence type="ECO:0000256" key="6">
    <source>
        <dbReference type="ARBA" id="ARBA00022692"/>
    </source>
</evidence>
<comment type="similarity">
    <text evidence="2 14 16">Belongs to the TonB-dependent receptor family.</text>
</comment>
<keyword evidence="21" id="KW-1185">Reference proteome</keyword>
<keyword evidence="7 17" id="KW-0732">Signal</keyword>
<dbReference type="Gene3D" id="2.40.170.20">
    <property type="entry name" value="TonB-dependent receptor, beta-barrel domain"/>
    <property type="match status" value="1"/>
</dbReference>
<dbReference type="AlphaFoldDB" id="A0A429V8H2"/>
<evidence type="ECO:0000256" key="10">
    <source>
        <dbReference type="ARBA" id="ARBA00023077"/>
    </source>
</evidence>
<dbReference type="InterPro" id="IPR010917">
    <property type="entry name" value="TonB_rcpt_CS"/>
</dbReference>
<dbReference type="GO" id="GO:0015344">
    <property type="term" value="F:siderophore uptake transmembrane transporter activity"/>
    <property type="evidence" value="ECO:0007669"/>
    <property type="project" value="TreeGrafter"/>
</dbReference>
<dbReference type="GO" id="GO:0038023">
    <property type="term" value="F:signaling receptor activity"/>
    <property type="evidence" value="ECO:0007669"/>
    <property type="project" value="InterPro"/>
</dbReference>
<feature type="domain" description="TonB-dependent receptor-like beta-barrel" evidence="18">
    <location>
        <begin position="268"/>
        <end position="719"/>
    </location>
</feature>
<sequence length="750" mass="81888">MESMSLRRSDLRWSLLAGVALLIPAVASAQSTPSIREQPTTTTDADQDTAGTIKTARTADGAIIVTARNYVPQGAQAANKTNIPLIETPQSVSVVTRDQIDLLNFTDAQQAVRYTAGVFGENYGPDLRFDFFTVRGFTPKQYIDGLAAPISTTIYSVGLDLYAFQSLELLKGPASVLYGNAPPGGIYNETSRRAADELGGELNLKYGSYGYKQVSGTITGPLAHGFDARLTGLYLDRHAEVEHVRDRRALIAPTATWTIGSNTKLTGLAYYQNDHIRGGGPGFLPVQGTLLPNPNGKLSHRTNLESPDYLYRRNQWGVGYDFLHRFGAATFRSNAKWSRYKEATPYGAYDSGGFVNTTNPALPNYFRDVTISNFTYRERVNSFAIDNRVEGTFDTGAIRNKFLVGVDYRNVRNAADFGFDFGIATVNAYDPVWPARAASDFGYPTRYNHQRLKQTGTYAQDQLKIGNFYLLAGARYDWVRSRYLDPFTAVTAPAGTNRTRAEKFTYRVGGSYVTRSGLAPYISYSTSFEPQIGVDGTTSKAFKPSTGKQVEGGVKYDGRALSPNVRVFATAALFDIKQTNVVSTTPSVSPVFGTQSGKVEVYGGELEFVARIRNQLSFNGSYSYNHSRVLESNTAAEIGQPLPTTPKHKASLFGDYSFQNGALAGFGLGGGVRYTSKSAGSLPGPFNPVVYYGQAATLFDAILHYDAPHYRVSLNGSNIFDKRYVARCSGPAGCVYGSGRQILLTLTGRF</sequence>
<dbReference type="NCBIfam" id="TIGR01783">
    <property type="entry name" value="TonB-siderophor"/>
    <property type="match status" value="1"/>
</dbReference>
<keyword evidence="10 16" id="KW-0798">TonB box</keyword>
<keyword evidence="9" id="KW-0406">Ion transport</keyword>
<evidence type="ECO:0000256" key="13">
    <source>
        <dbReference type="ARBA" id="ARBA00023237"/>
    </source>
</evidence>
<proteinExistence type="inferred from homology"/>
<keyword evidence="12 20" id="KW-0675">Receptor</keyword>
<dbReference type="InterPro" id="IPR000531">
    <property type="entry name" value="Beta-barrel_TonB"/>
</dbReference>
<evidence type="ECO:0000256" key="3">
    <source>
        <dbReference type="ARBA" id="ARBA00022448"/>
    </source>
</evidence>
<dbReference type="InterPro" id="IPR010105">
    <property type="entry name" value="TonB_sidphr_rcpt"/>
</dbReference>
<dbReference type="Pfam" id="PF00593">
    <property type="entry name" value="TonB_dep_Rec_b-barrel"/>
    <property type="match status" value="1"/>
</dbReference>
<evidence type="ECO:0000256" key="4">
    <source>
        <dbReference type="ARBA" id="ARBA00022452"/>
    </source>
</evidence>
<evidence type="ECO:0000256" key="1">
    <source>
        <dbReference type="ARBA" id="ARBA00004571"/>
    </source>
</evidence>
<dbReference type="Proteomes" id="UP000274661">
    <property type="component" value="Unassembled WGS sequence"/>
</dbReference>
<protein>
    <submittedName>
        <fullName evidence="20">TonB-dependent siderophore receptor</fullName>
    </submittedName>
</protein>
<evidence type="ECO:0000256" key="17">
    <source>
        <dbReference type="SAM" id="SignalP"/>
    </source>
</evidence>
<evidence type="ECO:0000256" key="12">
    <source>
        <dbReference type="ARBA" id="ARBA00023170"/>
    </source>
</evidence>
<dbReference type="Gene3D" id="2.170.130.10">
    <property type="entry name" value="TonB-dependent receptor, plug domain"/>
    <property type="match status" value="1"/>
</dbReference>
<comment type="subcellular location">
    <subcellularLocation>
        <location evidence="1 14">Cell outer membrane</location>
        <topology evidence="1 14">Multi-pass membrane protein</topology>
    </subcellularLocation>
</comment>
<keyword evidence="11 14" id="KW-0472">Membrane</keyword>
<comment type="caution">
    <text evidence="20">The sequence shown here is derived from an EMBL/GenBank/DDBJ whole genome shotgun (WGS) entry which is preliminary data.</text>
</comment>
<evidence type="ECO:0000259" key="19">
    <source>
        <dbReference type="Pfam" id="PF07715"/>
    </source>
</evidence>
<dbReference type="InterPro" id="IPR039426">
    <property type="entry name" value="TonB-dep_rcpt-like"/>
</dbReference>
<feature type="short sequence motif" description="TonB C-terminal box" evidence="15">
    <location>
        <begin position="733"/>
        <end position="750"/>
    </location>
</feature>
<dbReference type="Pfam" id="PF07715">
    <property type="entry name" value="Plug"/>
    <property type="match status" value="1"/>
</dbReference>
<gene>
    <name evidence="20" type="ORF">HMF7854_05050</name>
</gene>
<dbReference type="RefSeq" id="WP_126718092.1">
    <property type="nucleotide sequence ID" value="NZ_RWJF01000001.1"/>
</dbReference>
<evidence type="ECO:0000313" key="20">
    <source>
        <dbReference type="EMBL" id="RST30261.1"/>
    </source>
</evidence>
<accession>A0A429V8H2</accession>
<evidence type="ECO:0000256" key="7">
    <source>
        <dbReference type="ARBA" id="ARBA00022729"/>
    </source>
</evidence>
<evidence type="ECO:0000256" key="2">
    <source>
        <dbReference type="ARBA" id="ARBA00009810"/>
    </source>
</evidence>
<dbReference type="InterPro" id="IPR037066">
    <property type="entry name" value="Plug_dom_sf"/>
</dbReference>
<dbReference type="CDD" id="cd01347">
    <property type="entry name" value="ligand_gated_channel"/>
    <property type="match status" value="1"/>
</dbReference>
<dbReference type="PROSITE" id="PS01156">
    <property type="entry name" value="TONB_DEPENDENT_REC_2"/>
    <property type="match status" value="1"/>
</dbReference>
<evidence type="ECO:0000259" key="18">
    <source>
        <dbReference type="Pfam" id="PF00593"/>
    </source>
</evidence>
<dbReference type="PROSITE" id="PS52016">
    <property type="entry name" value="TONB_DEPENDENT_REC_3"/>
    <property type="match status" value="1"/>
</dbReference>
<feature type="domain" description="TonB-dependent receptor plug" evidence="19">
    <location>
        <begin position="85"/>
        <end position="186"/>
    </location>
</feature>
<dbReference type="EMBL" id="RWJF01000001">
    <property type="protein sequence ID" value="RST30261.1"/>
    <property type="molecule type" value="Genomic_DNA"/>
</dbReference>
<name>A0A429V8H2_9SPHN</name>
<dbReference type="InterPro" id="IPR036942">
    <property type="entry name" value="Beta-barrel_TonB_sf"/>
</dbReference>
<keyword evidence="5" id="KW-0410">Iron transport</keyword>
<evidence type="ECO:0000313" key="21">
    <source>
        <dbReference type="Proteomes" id="UP000274661"/>
    </source>
</evidence>
<keyword evidence="6 14" id="KW-0812">Transmembrane</keyword>
<feature type="chain" id="PRO_5019255210" evidence="17">
    <location>
        <begin position="30"/>
        <end position="750"/>
    </location>
</feature>
<keyword evidence="3 14" id="KW-0813">Transport</keyword>
<keyword evidence="8" id="KW-0408">Iron</keyword>
<dbReference type="InterPro" id="IPR012910">
    <property type="entry name" value="Plug_dom"/>
</dbReference>
<feature type="signal peptide" evidence="17">
    <location>
        <begin position="1"/>
        <end position="29"/>
    </location>
</feature>
<evidence type="ECO:0000256" key="8">
    <source>
        <dbReference type="ARBA" id="ARBA00023004"/>
    </source>
</evidence>
<reference evidence="20 21" key="1">
    <citation type="submission" date="2018-12" db="EMBL/GenBank/DDBJ databases">
        <title>Sphingomonas sp. HMF7854 Genome sequencing and assembly.</title>
        <authorList>
            <person name="Cha I."/>
            <person name="Kang H."/>
            <person name="Kim H."/>
            <person name="Kang J."/>
            <person name="Joh K."/>
        </authorList>
    </citation>
    <scope>NUCLEOTIDE SEQUENCE [LARGE SCALE GENOMIC DNA]</scope>
    <source>
        <strain evidence="20 21">HMF7854</strain>
    </source>
</reference>